<dbReference type="Proteomes" id="UP000018031">
    <property type="component" value="Unassembled WGS sequence"/>
</dbReference>
<gene>
    <name evidence="1" type="ORF">PORCRE_1739</name>
</gene>
<organism evidence="1 2">
    <name type="scientific">Porphyromonas crevioricanis JCM 15906</name>
    <dbReference type="NCBI Taxonomy" id="1305617"/>
    <lineage>
        <taxon>Bacteria</taxon>
        <taxon>Pseudomonadati</taxon>
        <taxon>Bacteroidota</taxon>
        <taxon>Bacteroidia</taxon>
        <taxon>Bacteroidales</taxon>
        <taxon>Porphyromonadaceae</taxon>
        <taxon>Porphyromonas</taxon>
    </lineage>
</organism>
<proteinExistence type="predicted"/>
<dbReference type="AlphaFoldDB" id="T1DTU8"/>
<name>T1DTU8_9PORP</name>
<sequence length="45" mass="5296">MLKTEIWEISEENFAKCEIFARSPDIKGGNQTRLTINKHLRSVYK</sequence>
<accession>T1DTU8</accession>
<evidence type="ECO:0000313" key="2">
    <source>
        <dbReference type="Proteomes" id="UP000018031"/>
    </source>
</evidence>
<reference evidence="2" key="1">
    <citation type="journal article" date="2013" name="Genome">
        <title>Draft Genome Sequences of Porphyromonas crevioricanis JCM 15906T and Porphyromonas cansulci JCM 13913T Isolated from a Canine Oral Cavity.</title>
        <authorList>
            <person name="Sakamoto M."/>
            <person name="Tanaka N."/>
            <person name="Shiwa Y."/>
            <person name="Yoshikawa H."/>
            <person name="Ohkuma M."/>
        </authorList>
    </citation>
    <scope>NUCLEOTIDE SEQUENCE [LARGE SCALE GENOMIC DNA]</scope>
    <source>
        <strain evidence="2">JCM 15906</strain>
    </source>
</reference>
<dbReference type="EMBL" id="BAOU01000052">
    <property type="protein sequence ID" value="GAD06019.1"/>
    <property type="molecule type" value="Genomic_DNA"/>
</dbReference>
<evidence type="ECO:0000313" key="1">
    <source>
        <dbReference type="EMBL" id="GAD06019.1"/>
    </source>
</evidence>
<protein>
    <submittedName>
        <fullName evidence="1">Uncharacterized protein</fullName>
    </submittedName>
</protein>
<reference evidence="1 2" key="2">
    <citation type="journal article" date="2013" name="Genome Announc.">
        <title>Draft Genome Sequences of Porphyromonas crevioricanis JCM 15906T and Porphyromonas cansulci JCM 13913T Isolated from a Canine Oral Cavity.</title>
        <authorList>
            <person name="Sakamoto M."/>
            <person name="Tanaka N."/>
            <person name="Shiwa Y."/>
            <person name="Yoshikawa H."/>
            <person name="Ohkuma M."/>
        </authorList>
    </citation>
    <scope>NUCLEOTIDE SEQUENCE [LARGE SCALE GENOMIC DNA]</scope>
    <source>
        <strain evidence="1 2">JCM 15906</strain>
    </source>
</reference>
<comment type="caution">
    <text evidence="1">The sequence shown here is derived from an EMBL/GenBank/DDBJ whole genome shotgun (WGS) entry which is preliminary data.</text>
</comment>